<dbReference type="Gene3D" id="3.30.160.60">
    <property type="entry name" value="Classic Zinc Finger"/>
    <property type="match status" value="1"/>
</dbReference>
<feature type="domain" description="C2H2-type" evidence="15">
    <location>
        <begin position="63"/>
        <end position="92"/>
    </location>
</feature>
<dbReference type="PANTHER" id="PTHR46095:SF1">
    <property type="entry name" value="ZINC FINGER PROTEIN 593"/>
    <property type="match status" value="1"/>
</dbReference>
<comment type="similarity">
    <text evidence="9">Belongs to the ZNF593/BUD20 C2H2-type zinc-finger protein family.</text>
</comment>
<evidence type="ECO:0000256" key="12">
    <source>
        <dbReference type="ARBA" id="ARBA00068297"/>
    </source>
</evidence>
<sequence length="143" mass="15963">MGQPTRRKHFHRGNARETKANKGRAATRTKALDQIYEELKLQSTNTFKKPLPINVELPGEGQHYCVECARYFVDGTTLKAHQTSKVHKQRARELKKNVPFSQKEAEAAGGMGSYVAPKHFDTDATSSNVSVTTDMEIMSITSP</sequence>
<keyword evidence="17" id="KW-1185">Reference proteome</keyword>
<evidence type="ECO:0000256" key="5">
    <source>
        <dbReference type="ARBA" id="ARBA00022723"/>
    </source>
</evidence>
<evidence type="ECO:0000256" key="14">
    <source>
        <dbReference type="SAM" id="MobiDB-lite"/>
    </source>
</evidence>
<keyword evidence="5" id="KW-0479">Metal-binding</keyword>
<keyword evidence="6 13" id="KW-0863">Zinc-finger</keyword>
<dbReference type="EMBL" id="BDGG01000010">
    <property type="protein sequence ID" value="GAV04450.1"/>
    <property type="molecule type" value="Genomic_DNA"/>
</dbReference>
<dbReference type="GO" id="GO:0043021">
    <property type="term" value="F:ribonucleoprotein complex binding"/>
    <property type="evidence" value="ECO:0007669"/>
    <property type="project" value="UniProtKB-ARBA"/>
</dbReference>
<evidence type="ECO:0000256" key="6">
    <source>
        <dbReference type="ARBA" id="ARBA00022771"/>
    </source>
</evidence>
<dbReference type="GO" id="GO:0005737">
    <property type="term" value="C:cytoplasm"/>
    <property type="evidence" value="ECO:0007669"/>
    <property type="project" value="UniProtKB-SubCell"/>
</dbReference>
<dbReference type="FunFam" id="3.30.160.60:FF:000299">
    <property type="entry name" value="Zinc finger protein 593"/>
    <property type="match status" value="1"/>
</dbReference>
<feature type="region of interest" description="Disordered" evidence="14">
    <location>
        <begin position="1"/>
        <end position="28"/>
    </location>
</feature>
<evidence type="ECO:0000256" key="8">
    <source>
        <dbReference type="ARBA" id="ARBA00023242"/>
    </source>
</evidence>
<evidence type="ECO:0000256" key="4">
    <source>
        <dbReference type="ARBA" id="ARBA00022517"/>
    </source>
</evidence>
<dbReference type="InterPro" id="IPR051879">
    <property type="entry name" value="C2H2-ZF_Maturation_Protein"/>
</dbReference>
<dbReference type="GO" id="GO:0005634">
    <property type="term" value="C:nucleus"/>
    <property type="evidence" value="ECO:0007669"/>
    <property type="project" value="UniProtKB-SubCell"/>
</dbReference>
<keyword evidence="3" id="KW-0963">Cytoplasm</keyword>
<accession>A0A1D1VSF2</accession>
<evidence type="ECO:0000256" key="2">
    <source>
        <dbReference type="ARBA" id="ARBA00004496"/>
    </source>
</evidence>
<evidence type="ECO:0000256" key="11">
    <source>
        <dbReference type="ARBA" id="ARBA00065398"/>
    </source>
</evidence>
<dbReference type="Pfam" id="PF12171">
    <property type="entry name" value="zf-C2H2_jaz"/>
    <property type="match status" value="1"/>
</dbReference>
<feature type="compositionally biased region" description="Basic residues" evidence="14">
    <location>
        <begin position="1"/>
        <end position="13"/>
    </location>
</feature>
<comment type="subunit">
    <text evidence="11">Associates with pre-60S ribosomal particles; released from the pre-60S particle very early in the cytoplasm.</text>
</comment>
<dbReference type="PANTHER" id="PTHR46095">
    <property type="entry name" value="ZINC FINGER PROTEIN 593"/>
    <property type="match status" value="1"/>
</dbReference>
<evidence type="ECO:0000313" key="16">
    <source>
        <dbReference type="EMBL" id="GAV04450.1"/>
    </source>
</evidence>
<evidence type="ECO:0000256" key="10">
    <source>
        <dbReference type="ARBA" id="ARBA00057732"/>
    </source>
</evidence>
<evidence type="ECO:0000256" key="1">
    <source>
        <dbReference type="ARBA" id="ARBA00004123"/>
    </source>
</evidence>
<dbReference type="GO" id="GO:0042254">
    <property type="term" value="P:ribosome biogenesis"/>
    <property type="evidence" value="ECO:0007669"/>
    <property type="project" value="UniProtKB-KW"/>
</dbReference>
<protein>
    <recommendedName>
        <fullName evidence="12">Zinc finger protein 593 homolog</fullName>
    </recommendedName>
</protein>
<proteinExistence type="inferred from homology"/>
<dbReference type="InterPro" id="IPR036236">
    <property type="entry name" value="Znf_C2H2_sf"/>
</dbReference>
<dbReference type="SUPFAM" id="SSF57667">
    <property type="entry name" value="beta-beta-alpha zinc fingers"/>
    <property type="match status" value="1"/>
</dbReference>
<evidence type="ECO:0000256" key="13">
    <source>
        <dbReference type="PROSITE-ProRule" id="PRU00042"/>
    </source>
</evidence>
<name>A0A1D1VSF2_RAMVA</name>
<dbReference type="AlphaFoldDB" id="A0A1D1VSF2"/>
<dbReference type="InterPro" id="IPR022755">
    <property type="entry name" value="Znf_C2H2_jaz"/>
</dbReference>
<dbReference type="GO" id="GO:0008270">
    <property type="term" value="F:zinc ion binding"/>
    <property type="evidence" value="ECO:0007669"/>
    <property type="project" value="UniProtKB-KW"/>
</dbReference>
<dbReference type="PROSITE" id="PS50157">
    <property type="entry name" value="ZINC_FINGER_C2H2_2"/>
    <property type="match status" value="1"/>
</dbReference>
<dbReference type="OrthoDB" id="24683at2759"/>
<evidence type="ECO:0000256" key="3">
    <source>
        <dbReference type="ARBA" id="ARBA00022490"/>
    </source>
</evidence>
<reference evidence="16 17" key="1">
    <citation type="journal article" date="2016" name="Nat. Commun.">
        <title>Extremotolerant tardigrade genome and improved radiotolerance of human cultured cells by tardigrade-unique protein.</title>
        <authorList>
            <person name="Hashimoto T."/>
            <person name="Horikawa D.D."/>
            <person name="Saito Y."/>
            <person name="Kuwahara H."/>
            <person name="Kozuka-Hata H."/>
            <person name="Shin-I T."/>
            <person name="Minakuchi Y."/>
            <person name="Ohishi K."/>
            <person name="Motoyama A."/>
            <person name="Aizu T."/>
            <person name="Enomoto A."/>
            <person name="Kondo K."/>
            <person name="Tanaka S."/>
            <person name="Hara Y."/>
            <person name="Koshikawa S."/>
            <person name="Sagara H."/>
            <person name="Miura T."/>
            <person name="Yokobori S."/>
            <person name="Miyagawa K."/>
            <person name="Suzuki Y."/>
            <person name="Kubo T."/>
            <person name="Oyama M."/>
            <person name="Kohara Y."/>
            <person name="Fujiyama A."/>
            <person name="Arakawa K."/>
            <person name="Katayama T."/>
            <person name="Toyoda A."/>
            <person name="Kunieda T."/>
        </authorList>
    </citation>
    <scope>NUCLEOTIDE SEQUENCE [LARGE SCALE GENOMIC DNA]</scope>
    <source>
        <strain evidence="16 17">YOKOZUNA-1</strain>
    </source>
</reference>
<comment type="caution">
    <text evidence="16">The sequence shown here is derived from an EMBL/GenBank/DDBJ whole genome shotgun (WGS) entry which is preliminary data.</text>
</comment>
<gene>
    <name evidence="16" type="primary">RvY_14724-1</name>
    <name evidence="16" type="synonym">RvY_14724.1</name>
    <name evidence="16" type="ORF">RvY_14724</name>
</gene>
<organism evidence="16 17">
    <name type="scientific">Ramazzottius varieornatus</name>
    <name type="common">Water bear</name>
    <name type="synonym">Tardigrade</name>
    <dbReference type="NCBI Taxonomy" id="947166"/>
    <lineage>
        <taxon>Eukaryota</taxon>
        <taxon>Metazoa</taxon>
        <taxon>Ecdysozoa</taxon>
        <taxon>Tardigrada</taxon>
        <taxon>Eutardigrada</taxon>
        <taxon>Parachela</taxon>
        <taxon>Hypsibioidea</taxon>
        <taxon>Ramazzottiidae</taxon>
        <taxon>Ramazzottius</taxon>
    </lineage>
</organism>
<dbReference type="PROSITE" id="PS00028">
    <property type="entry name" value="ZINC_FINGER_C2H2_1"/>
    <property type="match status" value="1"/>
</dbReference>
<evidence type="ECO:0000313" key="17">
    <source>
        <dbReference type="Proteomes" id="UP000186922"/>
    </source>
</evidence>
<comment type="function">
    <text evidence="10">Involved in pre-60S ribosomal particles maturation by promoting the nuclear export of the 60S ribosome.</text>
</comment>
<evidence type="ECO:0000259" key="15">
    <source>
        <dbReference type="PROSITE" id="PS50157"/>
    </source>
</evidence>
<keyword evidence="8" id="KW-0539">Nucleus</keyword>
<dbReference type="STRING" id="947166.A0A1D1VSF2"/>
<evidence type="ECO:0000256" key="7">
    <source>
        <dbReference type="ARBA" id="ARBA00022833"/>
    </source>
</evidence>
<evidence type="ECO:0000256" key="9">
    <source>
        <dbReference type="ARBA" id="ARBA00038064"/>
    </source>
</evidence>
<comment type="subcellular location">
    <subcellularLocation>
        <location evidence="2">Cytoplasm</location>
    </subcellularLocation>
    <subcellularLocation>
        <location evidence="1">Nucleus</location>
    </subcellularLocation>
</comment>
<keyword evidence="7" id="KW-0862">Zinc</keyword>
<dbReference type="InterPro" id="IPR013087">
    <property type="entry name" value="Znf_C2H2_type"/>
</dbReference>
<dbReference type="Proteomes" id="UP000186922">
    <property type="component" value="Unassembled WGS sequence"/>
</dbReference>
<keyword evidence="4" id="KW-0690">Ribosome biogenesis</keyword>